<proteinExistence type="predicted"/>
<organism evidence="2 3">
    <name type="scientific">Anaeromyces robustus</name>
    <dbReference type="NCBI Taxonomy" id="1754192"/>
    <lineage>
        <taxon>Eukaryota</taxon>
        <taxon>Fungi</taxon>
        <taxon>Fungi incertae sedis</taxon>
        <taxon>Chytridiomycota</taxon>
        <taxon>Chytridiomycota incertae sedis</taxon>
        <taxon>Neocallimastigomycetes</taxon>
        <taxon>Neocallimastigales</taxon>
        <taxon>Neocallimastigaceae</taxon>
        <taxon>Anaeromyces</taxon>
    </lineage>
</organism>
<evidence type="ECO:0000313" key="2">
    <source>
        <dbReference type="EMBL" id="ORX64434.1"/>
    </source>
</evidence>
<dbReference type="OrthoDB" id="2161497at2759"/>
<feature type="region of interest" description="Disordered" evidence="1">
    <location>
        <begin position="38"/>
        <end position="78"/>
    </location>
</feature>
<sequence>MVFKVFCDVNVSCITNEDIYDNEGISYDFIPKFDDNKENWDPKASKKNSSNSVESVNSIISKKVDKKDDKKEKSISMPINSEEAIGIKINNEKEEKEINEQKIKCQEEKEHSNKEKGKEKDRIESKPNEKDDLKKDISKAVESPSSSNDTTKLNNEEESNSSVVLQRKSSLLGKRERIPLEDITYLFVPEKRRIVPKRARVVKNEVESSSSQITISVKKNDKSISLKENKESMKSHNIYSGNSKENVKPNRKTPLSNISNRSNININNNTHTNTSKLNNNSIPKPFFVNVKKNKSIKRNIIIPKKALKSKQNSYNVSARMLR</sequence>
<feature type="region of interest" description="Disordered" evidence="1">
    <location>
        <begin position="98"/>
        <end position="168"/>
    </location>
</feature>
<keyword evidence="3" id="KW-1185">Reference proteome</keyword>
<protein>
    <submittedName>
        <fullName evidence="2">Uncharacterized protein</fullName>
    </submittedName>
</protein>
<accession>A0A1Y1VUK3</accession>
<dbReference type="AlphaFoldDB" id="A0A1Y1VUK3"/>
<evidence type="ECO:0000256" key="1">
    <source>
        <dbReference type="SAM" id="MobiDB-lite"/>
    </source>
</evidence>
<feature type="compositionally biased region" description="Basic and acidic residues" evidence="1">
    <location>
        <begin position="98"/>
        <end position="139"/>
    </location>
</feature>
<feature type="region of interest" description="Disordered" evidence="1">
    <location>
        <begin position="236"/>
        <end position="266"/>
    </location>
</feature>
<gene>
    <name evidence="2" type="ORF">BCR32DRAFT_273109</name>
</gene>
<feature type="compositionally biased region" description="Low complexity" evidence="1">
    <location>
        <begin position="47"/>
        <end position="61"/>
    </location>
</feature>
<reference evidence="2 3" key="1">
    <citation type="submission" date="2016-08" db="EMBL/GenBank/DDBJ databases">
        <title>A Parts List for Fungal Cellulosomes Revealed by Comparative Genomics.</title>
        <authorList>
            <consortium name="DOE Joint Genome Institute"/>
            <person name="Haitjema C.H."/>
            <person name="Gilmore S.P."/>
            <person name="Henske J.K."/>
            <person name="Solomon K.V."/>
            <person name="De Groot R."/>
            <person name="Kuo A."/>
            <person name="Mondo S.J."/>
            <person name="Salamov A.A."/>
            <person name="Labutti K."/>
            <person name="Zhao Z."/>
            <person name="Chiniquy J."/>
            <person name="Barry K."/>
            <person name="Brewer H.M."/>
            <person name="Purvine S.O."/>
            <person name="Wright A.T."/>
            <person name="Boxma B."/>
            <person name="Van Alen T."/>
            <person name="Hackstein J.H."/>
            <person name="Baker S.E."/>
            <person name="Grigoriev I.V."/>
            <person name="O'Malley M.A."/>
        </authorList>
    </citation>
    <scope>NUCLEOTIDE SEQUENCE [LARGE SCALE GENOMIC DNA]</scope>
    <source>
        <strain evidence="2 3">S4</strain>
    </source>
</reference>
<feature type="compositionally biased region" description="Polar residues" evidence="1">
    <location>
        <begin position="143"/>
        <end position="153"/>
    </location>
</feature>
<evidence type="ECO:0000313" key="3">
    <source>
        <dbReference type="Proteomes" id="UP000193944"/>
    </source>
</evidence>
<feature type="compositionally biased region" description="Low complexity" evidence="1">
    <location>
        <begin position="256"/>
        <end position="266"/>
    </location>
</feature>
<feature type="compositionally biased region" description="Basic and acidic residues" evidence="1">
    <location>
        <begin position="62"/>
        <end position="74"/>
    </location>
</feature>
<reference evidence="2 3" key="2">
    <citation type="submission" date="2016-08" db="EMBL/GenBank/DDBJ databases">
        <title>Pervasive Adenine N6-methylation of Active Genes in Fungi.</title>
        <authorList>
            <consortium name="DOE Joint Genome Institute"/>
            <person name="Mondo S.J."/>
            <person name="Dannebaum R.O."/>
            <person name="Kuo R.C."/>
            <person name="Labutti K."/>
            <person name="Haridas S."/>
            <person name="Kuo A."/>
            <person name="Salamov A."/>
            <person name="Ahrendt S.R."/>
            <person name="Lipzen A."/>
            <person name="Sullivan W."/>
            <person name="Andreopoulos W.B."/>
            <person name="Clum A."/>
            <person name="Lindquist E."/>
            <person name="Daum C."/>
            <person name="Ramamoorthy G.K."/>
            <person name="Gryganskyi A."/>
            <person name="Culley D."/>
            <person name="Magnuson J.K."/>
            <person name="James T.Y."/>
            <person name="O'Malley M.A."/>
            <person name="Stajich J.E."/>
            <person name="Spatafora J.W."/>
            <person name="Visel A."/>
            <person name="Grigoriev I.V."/>
        </authorList>
    </citation>
    <scope>NUCLEOTIDE SEQUENCE [LARGE SCALE GENOMIC DNA]</scope>
    <source>
        <strain evidence="2 3">S4</strain>
    </source>
</reference>
<dbReference type="EMBL" id="MCFG01000525">
    <property type="protein sequence ID" value="ORX64434.1"/>
    <property type="molecule type" value="Genomic_DNA"/>
</dbReference>
<name>A0A1Y1VUK3_9FUNG</name>
<comment type="caution">
    <text evidence="2">The sequence shown here is derived from an EMBL/GenBank/DDBJ whole genome shotgun (WGS) entry which is preliminary data.</text>
</comment>
<dbReference type="Proteomes" id="UP000193944">
    <property type="component" value="Unassembled WGS sequence"/>
</dbReference>